<name>A0ABU8PP37_9GAMM</name>
<evidence type="ECO:0000259" key="3">
    <source>
        <dbReference type="Pfam" id="PF00589"/>
    </source>
</evidence>
<evidence type="ECO:0000256" key="1">
    <source>
        <dbReference type="ARBA" id="ARBA00023172"/>
    </source>
</evidence>
<dbReference type="InterPro" id="IPR002104">
    <property type="entry name" value="Integrase_catalytic"/>
</dbReference>
<accession>A0ABU8PP37</accession>
<dbReference type="Pfam" id="PF00589">
    <property type="entry name" value="Phage_integrase"/>
    <property type="match status" value="1"/>
</dbReference>
<feature type="domain" description="Tyr recombinase" evidence="3">
    <location>
        <begin position="15"/>
        <end position="125"/>
    </location>
</feature>
<reference evidence="4 5" key="1">
    <citation type="submission" date="2023-12" db="EMBL/GenBank/DDBJ databases">
        <title>Gut-associated functions are favored during microbiome assembly across C. elegans life.</title>
        <authorList>
            <person name="Zimmermann J."/>
        </authorList>
    </citation>
    <scope>NUCLEOTIDE SEQUENCE [LARGE SCALE GENOMIC DNA]</scope>
    <source>
        <strain evidence="4 5">BIGb0393</strain>
    </source>
</reference>
<evidence type="ECO:0000256" key="2">
    <source>
        <dbReference type="SAM" id="SignalP"/>
    </source>
</evidence>
<keyword evidence="5" id="KW-1185">Reference proteome</keyword>
<sequence>MQYRNLATLRTGLAVPLALTLHAAEINLEGVIDKCRAGNPSDHIIYSSVRKGGRKPGPVMPDAITSAFSEARELCGIEFGSSPPSFHEIRSLASRLYAAENGENFAQRLLGHKNMSMTKKYLDSRGQEYVMVWAGYQIFGQISDTSFFLVIYQ</sequence>
<organism evidence="4 5">
    <name type="scientific">Pantoea nemavictus</name>
    <dbReference type="NCBI Taxonomy" id="2726955"/>
    <lineage>
        <taxon>Bacteria</taxon>
        <taxon>Pseudomonadati</taxon>
        <taxon>Pseudomonadota</taxon>
        <taxon>Gammaproteobacteria</taxon>
        <taxon>Enterobacterales</taxon>
        <taxon>Erwiniaceae</taxon>
        <taxon>Pantoea</taxon>
    </lineage>
</organism>
<feature type="chain" id="PRO_5047377833" evidence="2">
    <location>
        <begin position="24"/>
        <end position="153"/>
    </location>
</feature>
<dbReference type="RefSeq" id="WP_238344403.1">
    <property type="nucleotide sequence ID" value="NZ_JACAWY010000001.1"/>
</dbReference>
<dbReference type="Proteomes" id="UP001362100">
    <property type="component" value="Unassembled WGS sequence"/>
</dbReference>
<gene>
    <name evidence="4" type="ORF">WH298_00770</name>
</gene>
<dbReference type="EMBL" id="JBBGZW010000001">
    <property type="protein sequence ID" value="MEJ5043757.1"/>
    <property type="molecule type" value="Genomic_DNA"/>
</dbReference>
<protein>
    <submittedName>
        <fullName evidence="4">Tyrosine-type recombinase/integrase</fullName>
    </submittedName>
</protein>
<feature type="signal peptide" evidence="2">
    <location>
        <begin position="1"/>
        <end position="23"/>
    </location>
</feature>
<dbReference type="InterPro" id="IPR013762">
    <property type="entry name" value="Integrase-like_cat_sf"/>
</dbReference>
<comment type="caution">
    <text evidence="4">The sequence shown here is derived from an EMBL/GenBank/DDBJ whole genome shotgun (WGS) entry which is preliminary data.</text>
</comment>
<keyword evidence="2" id="KW-0732">Signal</keyword>
<proteinExistence type="predicted"/>
<evidence type="ECO:0000313" key="4">
    <source>
        <dbReference type="EMBL" id="MEJ5043757.1"/>
    </source>
</evidence>
<evidence type="ECO:0000313" key="5">
    <source>
        <dbReference type="Proteomes" id="UP001362100"/>
    </source>
</evidence>
<dbReference type="InterPro" id="IPR011010">
    <property type="entry name" value="DNA_brk_join_enz"/>
</dbReference>
<keyword evidence="1" id="KW-0233">DNA recombination</keyword>
<dbReference type="SUPFAM" id="SSF56349">
    <property type="entry name" value="DNA breaking-rejoining enzymes"/>
    <property type="match status" value="1"/>
</dbReference>
<dbReference type="Gene3D" id="1.10.443.10">
    <property type="entry name" value="Intergrase catalytic core"/>
    <property type="match status" value="1"/>
</dbReference>